<evidence type="ECO:0000256" key="1">
    <source>
        <dbReference type="SAM" id="MobiDB-lite"/>
    </source>
</evidence>
<keyword evidence="4" id="KW-1185">Reference proteome</keyword>
<comment type="caution">
    <text evidence="3">The sequence shown here is derived from an EMBL/GenBank/DDBJ whole genome shotgun (WGS) entry which is preliminary data.</text>
</comment>
<reference evidence="3" key="1">
    <citation type="journal article" date="2023" name="Mol. Phylogenet. Evol.">
        <title>Genome-scale phylogeny and comparative genomics of the fungal order Sordariales.</title>
        <authorList>
            <person name="Hensen N."/>
            <person name="Bonometti L."/>
            <person name="Westerberg I."/>
            <person name="Brannstrom I.O."/>
            <person name="Guillou S."/>
            <person name="Cros-Aarteil S."/>
            <person name="Calhoun S."/>
            <person name="Haridas S."/>
            <person name="Kuo A."/>
            <person name="Mondo S."/>
            <person name="Pangilinan J."/>
            <person name="Riley R."/>
            <person name="LaButti K."/>
            <person name="Andreopoulos B."/>
            <person name="Lipzen A."/>
            <person name="Chen C."/>
            <person name="Yan M."/>
            <person name="Daum C."/>
            <person name="Ng V."/>
            <person name="Clum A."/>
            <person name="Steindorff A."/>
            <person name="Ohm R.A."/>
            <person name="Martin F."/>
            <person name="Silar P."/>
            <person name="Natvig D.O."/>
            <person name="Lalanne C."/>
            <person name="Gautier V."/>
            <person name="Ament-Velasquez S.L."/>
            <person name="Kruys A."/>
            <person name="Hutchinson M.I."/>
            <person name="Powell A.J."/>
            <person name="Barry K."/>
            <person name="Miller A.N."/>
            <person name="Grigoriev I.V."/>
            <person name="Debuchy R."/>
            <person name="Gladieux P."/>
            <person name="Hiltunen Thoren M."/>
            <person name="Johannesson H."/>
        </authorList>
    </citation>
    <scope>NUCLEOTIDE SEQUENCE</scope>
    <source>
        <strain evidence="3">CBS 315.58</strain>
    </source>
</reference>
<reference evidence="3" key="2">
    <citation type="submission" date="2023-05" db="EMBL/GenBank/DDBJ databases">
        <authorList>
            <consortium name="Lawrence Berkeley National Laboratory"/>
            <person name="Steindorff A."/>
            <person name="Hensen N."/>
            <person name="Bonometti L."/>
            <person name="Westerberg I."/>
            <person name="Brannstrom I.O."/>
            <person name="Guillou S."/>
            <person name="Cros-Aarteil S."/>
            <person name="Calhoun S."/>
            <person name="Haridas S."/>
            <person name="Kuo A."/>
            <person name="Mondo S."/>
            <person name="Pangilinan J."/>
            <person name="Riley R."/>
            <person name="Labutti K."/>
            <person name="Andreopoulos B."/>
            <person name="Lipzen A."/>
            <person name="Chen C."/>
            <person name="Yanf M."/>
            <person name="Daum C."/>
            <person name="Ng V."/>
            <person name="Clum A."/>
            <person name="Ohm R."/>
            <person name="Martin F."/>
            <person name="Silar P."/>
            <person name="Natvig D."/>
            <person name="Lalanne C."/>
            <person name="Gautier V."/>
            <person name="Ament-Velasquez S.L."/>
            <person name="Kruys A."/>
            <person name="Hutchinson M.I."/>
            <person name="Powell A.J."/>
            <person name="Barry K."/>
            <person name="Miller A.N."/>
            <person name="Grigoriev I.V."/>
            <person name="Debuchy R."/>
            <person name="Gladieux P."/>
            <person name="Thoren M.H."/>
            <person name="Johannesson H."/>
        </authorList>
    </citation>
    <scope>NUCLEOTIDE SEQUENCE</scope>
    <source>
        <strain evidence="3">CBS 315.58</strain>
    </source>
</reference>
<dbReference type="Pfam" id="PF06985">
    <property type="entry name" value="HET"/>
    <property type="match status" value="1"/>
</dbReference>
<sequence length="522" mass="59386">MLRLVGSHVASVTCLWLNEIYNEPNEPSTSWRYPAHPKKHQQAMPPLKHPFSDGKLPFGWNSVPGYWPKRLIHVESIVSAERDDETVYHLGDTKIKEPEYSTLSYTWGRWRIKGPEAATSPALPVTGTPWPIPAVDSKHFTVDAFRTVVEQIASQGVDWVWIDIGCIDQRRDNPQEDFINTQAPIEMGRQAGIFKRAKNTYVWLCRLKNAELSAAVDGVQQYGLYLFEYIHGAHHKEPIPNDIVQMLKVNFDRIFSDPWFSSLWTLQEVVLRNDALVLSTEGLPIPWMRTAFTEHYTYLTMFINHCKNIYQDLERAIELTQRRSTFWRASHQAISAIHDIRKQILQAGLYYLFSTNPNVQYGTARYRNASRKEDRVYAIMQIYNLRVGKSANPNSNPTLDELETEFAGAINGRGAILGQYFVHTQDPGDGATWKITENSFVPDGLRMYRDPVDDATITVSKSGKGGVTTAIAISESGHGRFPLPFLDLSTRRFNLSRNREALSSDKQSPKQGKQTLSTVSKP</sequence>
<dbReference type="Proteomes" id="UP001303160">
    <property type="component" value="Unassembled WGS sequence"/>
</dbReference>
<feature type="compositionally biased region" description="Polar residues" evidence="1">
    <location>
        <begin position="504"/>
        <end position="522"/>
    </location>
</feature>
<evidence type="ECO:0000313" key="3">
    <source>
        <dbReference type="EMBL" id="KAK4197892.1"/>
    </source>
</evidence>
<proteinExistence type="predicted"/>
<organism evidence="3 4">
    <name type="scientific">Triangularia verruculosa</name>
    <dbReference type="NCBI Taxonomy" id="2587418"/>
    <lineage>
        <taxon>Eukaryota</taxon>
        <taxon>Fungi</taxon>
        <taxon>Dikarya</taxon>
        <taxon>Ascomycota</taxon>
        <taxon>Pezizomycotina</taxon>
        <taxon>Sordariomycetes</taxon>
        <taxon>Sordariomycetidae</taxon>
        <taxon>Sordariales</taxon>
        <taxon>Podosporaceae</taxon>
        <taxon>Triangularia</taxon>
    </lineage>
</organism>
<dbReference type="EMBL" id="MU863954">
    <property type="protein sequence ID" value="KAK4197892.1"/>
    <property type="molecule type" value="Genomic_DNA"/>
</dbReference>
<protein>
    <recommendedName>
        <fullName evidence="2">Heterokaryon incompatibility domain-containing protein</fullName>
    </recommendedName>
</protein>
<feature type="domain" description="Heterokaryon incompatibility" evidence="2">
    <location>
        <begin position="100"/>
        <end position="268"/>
    </location>
</feature>
<accession>A0AAN6XHK3</accession>
<dbReference type="AlphaFoldDB" id="A0AAN6XHK3"/>
<evidence type="ECO:0000313" key="4">
    <source>
        <dbReference type="Proteomes" id="UP001303160"/>
    </source>
</evidence>
<dbReference type="PANTHER" id="PTHR24148">
    <property type="entry name" value="ANKYRIN REPEAT DOMAIN-CONTAINING PROTEIN 39 HOMOLOG-RELATED"/>
    <property type="match status" value="1"/>
</dbReference>
<evidence type="ECO:0000259" key="2">
    <source>
        <dbReference type="Pfam" id="PF06985"/>
    </source>
</evidence>
<dbReference type="InterPro" id="IPR052895">
    <property type="entry name" value="HetReg/Transcr_Mod"/>
</dbReference>
<name>A0AAN6XHK3_9PEZI</name>
<gene>
    <name evidence="3" type="ORF">QBC40DRAFT_332622</name>
</gene>
<dbReference type="InterPro" id="IPR010730">
    <property type="entry name" value="HET"/>
</dbReference>
<feature type="region of interest" description="Disordered" evidence="1">
    <location>
        <begin position="497"/>
        <end position="522"/>
    </location>
</feature>
<dbReference type="PANTHER" id="PTHR24148:SF64">
    <property type="entry name" value="HETEROKARYON INCOMPATIBILITY DOMAIN-CONTAINING PROTEIN"/>
    <property type="match status" value="1"/>
</dbReference>